<keyword evidence="1" id="KW-0472">Membrane</keyword>
<dbReference type="Proteomes" id="UP001144096">
    <property type="component" value="Unassembled WGS sequence"/>
</dbReference>
<name>A0A9X2NKW9_9PSEU</name>
<comment type="caution">
    <text evidence="2">The sequence shown here is derived from an EMBL/GenBank/DDBJ whole genome shotgun (WGS) entry which is preliminary data.</text>
</comment>
<keyword evidence="1" id="KW-0812">Transmembrane</keyword>
<keyword evidence="3" id="KW-1185">Reference proteome</keyword>
<gene>
    <name evidence="2" type="ORF">M8542_48740</name>
</gene>
<evidence type="ECO:0000313" key="3">
    <source>
        <dbReference type="Proteomes" id="UP001144096"/>
    </source>
</evidence>
<dbReference type="RefSeq" id="WP_257927283.1">
    <property type="nucleotide sequence ID" value="NZ_JAMXQV010000053.1"/>
</dbReference>
<proteinExistence type="predicted"/>
<keyword evidence="1" id="KW-1133">Transmembrane helix</keyword>
<sequence length="47" mass="5516">MLLTGYEPPRLVWLGMQLGTTFGVAFVHWLIVALILPELRSYWRTLR</sequence>
<evidence type="ECO:0000313" key="2">
    <source>
        <dbReference type="EMBL" id="MCR6490711.1"/>
    </source>
</evidence>
<accession>A0A9X2NKW9</accession>
<evidence type="ECO:0000256" key="1">
    <source>
        <dbReference type="SAM" id="Phobius"/>
    </source>
</evidence>
<feature type="transmembrane region" description="Helical" evidence="1">
    <location>
        <begin position="12"/>
        <end position="37"/>
    </location>
</feature>
<protein>
    <submittedName>
        <fullName evidence="2">Uncharacterized protein</fullName>
    </submittedName>
</protein>
<reference evidence="2" key="1">
    <citation type="submission" date="2022-06" db="EMBL/GenBank/DDBJ databases">
        <title>Amycolatopsis iheyaensis sp. nov., a new species of the genus Amycolatopsis isolated from soil in Iheya island, Japan.</title>
        <authorList>
            <person name="Ngamcharungchit C."/>
            <person name="Kanto H."/>
            <person name="Take A."/>
            <person name="Intra B."/>
            <person name="Matsumoto A."/>
            <person name="Panbangred W."/>
            <person name="Inahashi Y."/>
        </authorList>
    </citation>
    <scope>NUCLEOTIDE SEQUENCE</scope>
    <source>
        <strain evidence="2">OK19-0408</strain>
    </source>
</reference>
<organism evidence="2 3">
    <name type="scientific">Amycolatopsis iheyensis</name>
    <dbReference type="NCBI Taxonomy" id="2945988"/>
    <lineage>
        <taxon>Bacteria</taxon>
        <taxon>Bacillati</taxon>
        <taxon>Actinomycetota</taxon>
        <taxon>Actinomycetes</taxon>
        <taxon>Pseudonocardiales</taxon>
        <taxon>Pseudonocardiaceae</taxon>
        <taxon>Amycolatopsis</taxon>
    </lineage>
</organism>
<dbReference type="AlphaFoldDB" id="A0A9X2NKW9"/>
<dbReference type="EMBL" id="JAMXQV010000053">
    <property type="protein sequence ID" value="MCR6490711.1"/>
    <property type="molecule type" value="Genomic_DNA"/>
</dbReference>